<protein>
    <submittedName>
        <fullName evidence="2">YfiR family protein</fullName>
    </submittedName>
</protein>
<evidence type="ECO:0000313" key="2">
    <source>
        <dbReference type="EMBL" id="MCX2742953.1"/>
    </source>
</evidence>
<organism evidence="2 3">
    <name type="scientific">Mangrovivirga halotolerans</name>
    <dbReference type="NCBI Taxonomy" id="2993936"/>
    <lineage>
        <taxon>Bacteria</taxon>
        <taxon>Pseudomonadati</taxon>
        <taxon>Bacteroidota</taxon>
        <taxon>Cytophagia</taxon>
        <taxon>Cytophagales</taxon>
        <taxon>Mangrovivirgaceae</taxon>
        <taxon>Mangrovivirga</taxon>
    </lineage>
</organism>
<name>A0ABT3RN58_9BACT</name>
<evidence type="ECO:0000313" key="3">
    <source>
        <dbReference type="Proteomes" id="UP001209885"/>
    </source>
</evidence>
<comment type="caution">
    <text evidence="2">The sequence shown here is derived from an EMBL/GenBank/DDBJ whole genome shotgun (WGS) entry which is preliminary data.</text>
</comment>
<proteinExistence type="predicted"/>
<evidence type="ECO:0000256" key="1">
    <source>
        <dbReference type="SAM" id="SignalP"/>
    </source>
</evidence>
<sequence>MKNFFKLFAIAILALTLNFDSVAQNEKIKTAFLYQFSRYIQWPGNNGAFTYGVYGDGPIYNALVNMAKTRTGINVIKITSLSQAKQCNILFVTDKVDNIEQVKQAVGNSPTLIVTEKSGFAKKGSEINFTNVGGKLRFEMNSDNLKRKGLLVSGELKNLAIMI</sequence>
<accession>A0ABT3RN58</accession>
<dbReference type="RefSeq" id="WP_266055303.1">
    <property type="nucleotide sequence ID" value="NZ_JAPFQN010000002.1"/>
</dbReference>
<gene>
    <name evidence="2" type="ORF">OO013_03695</name>
</gene>
<keyword evidence="1" id="KW-0732">Signal</keyword>
<keyword evidence="3" id="KW-1185">Reference proteome</keyword>
<dbReference type="EMBL" id="JAPFQN010000002">
    <property type="protein sequence ID" value="MCX2742953.1"/>
    <property type="molecule type" value="Genomic_DNA"/>
</dbReference>
<dbReference type="InterPro" id="IPR025293">
    <property type="entry name" value="YfiR/HmsC-like"/>
</dbReference>
<feature type="chain" id="PRO_5045327758" evidence="1">
    <location>
        <begin position="24"/>
        <end position="163"/>
    </location>
</feature>
<feature type="signal peptide" evidence="1">
    <location>
        <begin position="1"/>
        <end position="23"/>
    </location>
</feature>
<reference evidence="2 3" key="1">
    <citation type="submission" date="2022-11" db="EMBL/GenBank/DDBJ databases">
        <title>The characterization of three novel Bacteroidetes species and genomic analysis of their roles in tidal elemental geochemical cycles.</title>
        <authorList>
            <person name="Ma K."/>
        </authorList>
    </citation>
    <scope>NUCLEOTIDE SEQUENCE [LARGE SCALE GENOMIC DNA]</scope>
    <source>
        <strain evidence="2 3">M17</strain>
    </source>
</reference>
<dbReference type="Proteomes" id="UP001209885">
    <property type="component" value="Unassembled WGS sequence"/>
</dbReference>
<dbReference type="Pfam" id="PF13689">
    <property type="entry name" value="DUF4154"/>
    <property type="match status" value="1"/>
</dbReference>